<dbReference type="HOGENOM" id="CLU_878336_0_0_1"/>
<evidence type="ECO:0000256" key="1">
    <source>
        <dbReference type="SAM" id="MobiDB-lite"/>
    </source>
</evidence>
<evidence type="ECO:0000313" key="3">
    <source>
        <dbReference type="Proteomes" id="UP000013827"/>
    </source>
</evidence>
<dbReference type="RefSeq" id="XP_005772703.1">
    <property type="nucleotide sequence ID" value="XM_005772646.1"/>
</dbReference>
<accession>A0A0D3J9T9</accession>
<dbReference type="KEGG" id="ehx:EMIHUDRAFT_469980"/>
<feature type="region of interest" description="Disordered" evidence="1">
    <location>
        <begin position="249"/>
        <end position="271"/>
    </location>
</feature>
<name>A0A0D3J9T9_EMIH1</name>
<protein>
    <submittedName>
        <fullName evidence="2">Uncharacterized protein</fullName>
    </submittedName>
</protein>
<proteinExistence type="predicted"/>
<reference evidence="2" key="2">
    <citation type="submission" date="2024-10" db="UniProtKB">
        <authorList>
            <consortium name="EnsemblProtists"/>
        </authorList>
    </citation>
    <scope>IDENTIFICATION</scope>
</reference>
<dbReference type="EnsemblProtists" id="EOD20274">
    <property type="protein sequence ID" value="EOD20274"/>
    <property type="gene ID" value="EMIHUDRAFT_469980"/>
</dbReference>
<dbReference type="Proteomes" id="UP000013827">
    <property type="component" value="Unassembled WGS sequence"/>
</dbReference>
<organism evidence="2 3">
    <name type="scientific">Emiliania huxleyi (strain CCMP1516)</name>
    <dbReference type="NCBI Taxonomy" id="280463"/>
    <lineage>
        <taxon>Eukaryota</taxon>
        <taxon>Haptista</taxon>
        <taxon>Haptophyta</taxon>
        <taxon>Prymnesiophyceae</taxon>
        <taxon>Isochrysidales</taxon>
        <taxon>Noelaerhabdaceae</taxon>
        <taxon>Emiliania</taxon>
    </lineage>
</organism>
<keyword evidence="3" id="KW-1185">Reference proteome</keyword>
<sequence length="317" mass="34599">MALMASRYNEQDMSQLDKVDPVEEAATVSHAVGGEQANLGDSRLCWNIGAPLAQPTAAARVERQADTRVPHAVACLAHAGELEEMMESRVYAPTAVVVADDYRGVLLRITNMDSHRGCAADDSLEISNLKPFSLTVSVTRNGAPFACVLQLCLVTDDDQAIPPFLTEEDRRFPLLLGPDKAPTEAPPVEVPDTGVAVVKLQLGLKALSSKVHDRRFKLLVALNVPPETLKESPNLTVFSPCFKGITRLRPTAEEKRRRPAHAPASEGGLEQQQQQLYMLARRLQQIEEDNADLRRRVMALEGNGVAAARGTKRPAED</sequence>
<reference evidence="3" key="1">
    <citation type="journal article" date="2013" name="Nature">
        <title>Pan genome of the phytoplankton Emiliania underpins its global distribution.</title>
        <authorList>
            <person name="Read B.A."/>
            <person name="Kegel J."/>
            <person name="Klute M.J."/>
            <person name="Kuo A."/>
            <person name="Lefebvre S.C."/>
            <person name="Maumus F."/>
            <person name="Mayer C."/>
            <person name="Miller J."/>
            <person name="Monier A."/>
            <person name="Salamov A."/>
            <person name="Young J."/>
            <person name="Aguilar M."/>
            <person name="Claverie J.M."/>
            <person name="Frickenhaus S."/>
            <person name="Gonzalez K."/>
            <person name="Herman E.K."/>
            <person name="Lin Y.C."/>
            <person name="Napier J."/>
            <person name="Ogata H."/>
            <person name="Sarno A.F."/>
            <person name="Shmutz J."/>
            <person name="Schroeder D."/>
            <person name="de Vargas C."/>
            <person name="Verret F."/>
            <person name="von Dassow P."/>
            <person name="Valentin K."/>
            <person name="Van de Peer Y."/>
            <person name="Wheeler G."/>
            <person name="Dacks J.B."/>
            <person name="Delwiche C.F."/>
            <person name="Dyhrman S.T."/>
            <person name="Glockner G."/>
            <person name="John U."/>
            <person name="Richards T."/>
            <person name="Worden A.Z."/>
            <person name="Zhang X."/>
            <person name="Grigoriev I.V."/>
            <person name="Allen A.E."/>
            <person name="Bidle K."/>
            <person name="Borodovsky M."/>
            <person name="Bowler C."/>
            <person name="Brownlee C."/>
            <person name="Cock J.M."/>
            <person name="Elias M."/>
            <person name="Gladyshev V.N."/>
            <person name="Groth M."/>
            <person name="Guda C."/>
            <person name="Hadaegh A."/>
            <person name="Iglesias-Rodriguez M.D."/>
            <person name="Jenkins J."/>
            <person name="Jones B.M."/>
            <person name="Lawson T."/>
            <person name="Leese F."/>
            <person name="Lindquist E."/>
            <person name="Lobanov A."/>
            <person name="Lomsadze A."/>
            <person name="Malik S.B."/>
            <person name="Marsh M.E."/>
            <person name="Mackinder L."/>
            <person name="Mock T."/>
            <person name="Mueller-Roeber B."/>
            <person name="Pagarete A."/>
            <person name="Parker M."/>
            <person name="Probert I."/>
            <person name="Quesneville H."/>
            <person name="Raines C."/>
            <person name="Rensing S.A."/>
            <person name="Riano-Pachon D.M."/>
            <person name="Richier S."/>
            <person name="Rokitta S."/>
            <person name="Shiraiwa Y."/>
            <person name="Soanes D.M."/>
            <person name="van der Giezen M."/>
            <person name="Wahlund T.M."/>
            <person name="Williams B."/>
            <person name="Wilson W."/>
            <person name="Wolfe G."/>
            <person name="Wurch L.L."/>
        </authorList>
    </citation>
    <scope>NUCLEOTIDE SEQUENCE</scope>
</reference>
<dbReference type="AlphaFoldDB" id="A0A0D3J9T9"/>
<dbReference type="PaxDb" id="2903-EOD20274"/>
<evidence type="ECO:0000313" key="2">
    <source>
        <dbReference type="EnsemblProtists" id="EOD20274"/>
    </source>
</evidence>
<dbReference type="GeneID" id="17265819"/>